<dbReference type="PANTHER" id="PTHR42776:SF27">
    <property type="entry name" value="DIPEPTIDYL PEPTIDASE FAMILY MEMBER 6"/>
    <property type="match status" value="1"/>
</dbReference>
<dbReference type="InterPro" id="IPR029058">
    <property type="entry name" value="AB_hydrolase_fold"/>
</dbReference>
<dbReference type="EMBL" id="WTYM01000033">
    <property type="protein sequence ID" value="MXO59199.1"/>
    <property type="molecule type" value="Genomic_DNA"/>
</dbReference>
<dbReference type="Proteomes" id="UP000433652">
    <property type="component" value="Unassembled WGS sequence"/>
</dbReference>
<evidence type="ECO:0000256" key="1">
    <source>
        <dbReference type="ARBA" id="ARBA00022801"/>
    </source>
</evidence>
<evidence type="ECO:0000313" key="4">
    <source>
        <dbReference type="Proteomes" id="UP000433652"/>
    </source>
</evidence>
<dbReference type="GO" id="GO:0006508">
    <property type="term" value="P:proteolysis"/>
    <property type="evidence" value="ECO:0007669"/>
    <property type="project" value="InterPro"/>
</dbReference>
<keyword evidence="4" id="KW-1185">Reference proteome</keyword>
<protein>
    <submittedName>
        <fullName evidence="3">Alpha/beta fold hydrolase</fullName>
    </submittedName>
</protein>
<dbReference type="InterPro" id="IPR001375">
    <property type="entry name" value="Peptidase_S9_cat"/>
</dbReference>
<dbReference type="GO" id="GO:0004252">
    <property type="term" value="F:serine-type endopeptidase activity"/>
    <property type="evidence" value="ECO:0007669"/>
    <property type="project" value="TreeGrafter"/>
</dbReference>
<reference evidence="3 4" key="1">
    <citation type="submission" date="2019-12" db="EMBL/GenBank/DDBJ databases">
        <title>Genomic-based taxomic classification of the family Erythrobacteraceae.</title>
        <authorList>
            <person name="Xu L."/>
        </authorList>
    </citation>
    <scope>NUCLEOTIDE SEQUENCE [LARGE SCALE GENOMIC DNA]</scope>
    <source>
        <strain evidence="3 4">MCCC 1K01500</strain>
    </source>
</reference>
<evidence type="ECO:0000259" key="2">
    <source>
        <dbReference type="Pfam" id="PF00326"/>
    </source>
</evidence>
<dbReference type="PANTHER" id="PTHR42776">
    <property type="entry name" value="SERINE PEPTIDASE S9 FAMILY MEMBER"/>
    <property type="match status" value="1"/>
</dbReference>
<dbReference type="Pfam" id="PF00326">
    <property type="entry name" value="Peptidase_S9"/>
    <property type="match status" value="1"/>
</dbReference>
<dbReference type="SUPFAM" id="SSF53474">
    <property type="entry name" value="alpha/beta-Hydrolases"/>
    <property type="match status" value="1"/>
</dbReference>
<sequence>MRQIDGRWKAYFGGVQRKKGAREYYLGNTGVSLYEIDVATGKSQQIAASGSMGEGTGRLLGPDGQLAATVAIDIRTGFWTIKAPGSIDLASGIAEKGEIGIVGLGRDGDTLIYSTKPHGEDARIWYEVPLDGHAAATEYINADEIESTYFDRNTGKLIGLLREDGHDHPAFFDAAKQKAVDEIYKAFPRLRINLADWSPDFSHVLVRTSGPSDSGTWYLVDIVHMSAHAIGYEREAIGPEYVGPISIYHYKAQDGLDLDGVLTLPPGLEAKNLPLVMLPHGGPHAHDTDVFDWWAQAFASRGYAVFQPNFRGSTNRDLAFMEAGFGQWGKAMQTDVSDAIGALAEKGIVDPKRACIVGASYGGYAALAGVTLQHGVYRCAVAVAGVADVGMLFNSERYDNGRTGLLRRSLEEEFGPRSDFDAISPRKHAKDADAPILLIHGKDDTVVPFEQTTAMVNALKDAGKPYELVVLDGEDHWLSRAATRLQMLEAAVAFVERNNPAD</sequence>
<evidence type="ECO:0000313" key="3">
    <source>
        <dbReference type="EMBL" id="MXO59199.1"/>
    </source>
</evidence>
<keyword evidence="1 3" id="KW-0378">Hydrolase</keyword>
<name>A0A6I4SUZ3_9SPHN</name>
<dbReference type="SUPFAM" id="SSF82171">
    <property type="entry name" value="DPP6 N-terminal domain-like"/>
    <property type="match status" value="1"/>
</dbReference>
<dbReference type="Gene3D" id="3.40.50.1820">
    <property type="entry name" value="alpha/beta hydrolase"/>
    <property type="match status" value="1"/>
</dbReference>
<accession>A0A6I4SUZ3</accession>
<feature type="domain" description="Peptidase S9 prolyl oligopeptidase catalytic" evidence="2">
    <location>
        <begin position="291"/>
        <end position="497"/>
    </location>
</feature>
<gene>
    <name evidence="3" type="ORF">GRI89_06560</name>
</gene>
<organism evidence="3 4">
    <name type="scientific">Croceibacterium salegens</name>
    <dbReference type="NCBI Taxonomy" id="1737568"/>
    <lineage>
        <taxon>Bacteria</taxon>
        <taxon>Pseudomonadati</taxon>
        <taxon>Pseudomonadota</taxon>
        <taxon>Alphaproteobacteria</taxon>
        <taxon>Sphingomonadales</taxon>
        <taxon>Erythrobacteraceae</taxon>
        <taxon>Croceibacterium</taxon>
    </lineage>
</organism>
<proteinExistence type="predicted"/>
<dbReference type="AlphaFoldDB" id="A0A6I4SUZ3"/>
<comment type="caution">
    <text evidence="3">The sequence shown here is derived from an EMBL/GenBank/DDBJ whole genome shotgun (WGS) entry which is preliminary data.</text>
</comment>